<dbReference type="RefSeq" id="WP_396945211.1">
    <property type="nucleotide sequence ID" value="NZ_JBIRXV010000001.1"/>
</dbReference>
<protein>
    <submittedName>
        <fullName evidence="2">Hemerythrin domain-containing protein</fullName>
    </submittedName>
</protein>
<dbReference type="EMBL" id="JBIRXV010000001">
    <property type="protein sequence ID" value="MFI2320311.1"/>
    <property type="molecule type" value="Genomic_DNA"/>
</dbReference>
<evidence type="ECO:0000313" key="3">
    <source>
        <dbReference type="Proteomes" id="UP001611450"/>
    </source>
</evidence>
<name>A0ABW7WDS9_9NOCA</name>
<dbReference type="Gene3D" id="1.20.120.520">
    <property type="entry name" value="nmb1532 protein domain like"/>
    <property type="match status" value="1"/>
</dbReference>
<dbReference type="CDD" id="cd12108">
    <property type="entry name" value="Hr-like"/>
    <property type="match status" value="1"/>
</dbReference>
<sequence>MNTTAVAPDRPDTYDMVVVHNTFRRHFRALPDLVTAVAAGDVDRAGRLVEFLDELGNGLHQHHTGEDELMWPLLLERAPADAALVLRMEEQHERIAELTERAHREAAEFAAAADPSVRDRLAATLTALAVALDEHMAEEERHVLPVVENVMTATEWQALGERGREHMPKDRQLVFLGFILQGVSDTDRRKFLAEMPLPARLAWRLLGRRAFAKEYRAIYRTDPEW</sequence>
<feature type="domain" description="Hemerythrin-like" evidence="1">
    <location>
        <begin position="16"/>
        <end position="146"/>
    </location>
</feature>
<keyword evidence="3" id="KW-1185">Reference proteome</keyword>
<proteinExistence type="predicted"/>
<dbReference type="Proteomes" id="UP001611450">
    <property type="component" value="Unassembled WGS sequence"/>
</dbReference>
<accession>A0ABW7WDS9</accession>
<dbReference type="Pfam" id="PF01814">
    <property type="entry name" value="Hemerythrin"/>
    <property type="match status" value="1"/>
</dbReference>
<dbReference type="PANTHER" id="PTHR39966">
    <property type="entry name" value="BLL2471 PROTEIN-RELATED"/>
    <property type="match status" value="1"/>
</dbReference>
<comment type="caution">
    <text evidence="2">The sequence shown here is derived from an EMBL/GenBank/DDBJ whole genome shotgun (WGS) entry which is preliminary data.</text>
</comment>
<evidence type="ECO:0000259" key="1">
    <source>
        <dbReference type="Pfam" id="PF01814"/>
    </source>
</evidence>
<gene>
    <name evidence="2" type="ORF">ACH47G_07465</name>
</gene>
<evidence type="ECO:0000313" key="2">
    <source>
        <dbReference type="EMBL" id="MFI2320311.1"/>
    </source>
</evidence>
<organism evidence="2 3">
    <name type="scientific">Nocardia beijingensis</name>
    <dbReference type="NCBI Taxonomy" id="95162"/>
    <lineage>
        <taxon>Bacteria</taxon>
        <taxon>Bacillati</taxon>
        <taxon>Actinomycetota</taxon>
        <taxon>Actinomycetes</taxon>
        <taxon>Mycobacteriales</taxon>
        <taxon>Nocardiaceae</taxon>
        <taxon>Nocardia</taxon>
    </lineage>
</organism>
<dbReference type="PANTHER" id="PTHR39966:SF1">
    <property type="entry name" value="HEMERYTHRIN-LIKE DOMAIN-CONTAINING PROTEIN"/>
    <property type="match status" value="1"/>
</dbReference>
<reference evidence="2 3" key="1">
    <citation type="submission" date="2024-10" db="EMBL/GenBank/DDBJ databases">
        <title>The Natural Products Discovery Center: Release of the First 8490 Sequenced Strains for Exploring Actinobacteria Biosynthetic Diversity.</title>
        <authorList>
            <person name="Kalkreuter E."/>
            <person name="Kautsar S.A."/>
            <person name="Yang D."/>
            <person name="Bader C.D."/>
            <person name="Teijaro C.N."/>
            <person name="Fluegel L."/>
            <person name="Davis C.M."/>
            <person name="Simpson J.R."/>
            <person name="Lauterbach L."/>
            <person name="Steele A.D."/>
            <person name="Gui C."/>
            <person name="Meng S."/>
            <person name="Li G."/>
            <person name="Viehrig K."/>
            <person name="Ye F."/>
            <person name="Su P."/>
            <person name="Kiefer A.F."/>
            <person name="Nichols A."/>
            <person name="Cepeda A.J."/>
            <person name="Yan W."/>
            <person name="Fan B."/>
            <person name="Jiang Y."/>
            <person name="Adhikari A."/>
            <person name="Zheng C.-J."/>
            <person name="Schuster L."/>
            <person name="Cowan T.M."/>
            <person name="Smanski M.J."/>
            <person name="Chevrette M.G."/>
            <person name="De Carvalho L.P.S."/>
            <person name="Shen B."/>
        </authorList>
    </citation>
    <scope>NUCLEOTIDE SEQUENCE [LARGE SCALE GENOMIC DNA]</scope>
    <source>
        <strain evidence="2 3">NPDC019626</strain>
    </source>
</reference>
<dbReference type="InterPro" id="IPR012312">
    <property type="entry name" value="Hemerythrin-like"/>
</dbReference>